<evidence type="ECO:0000259" key="1">
    <source>
        <dbReference type="Pfam" id="PF02036"/>
    </source>
</evidence>
<evidence type="ECO:0000313" key="2">
    <source>
        <dbReference type="EMBL" id="MFD1382383.1"/>
    </source>
</evidence>
<feature type="domain" description="SCP2" evidence="1">
    <location>
        <begin position="17"/>
        <end position="102"/>
    </location>
</feature>
<dbReference type="Pfam" id="PF02036">
    <property type="entry name" value="SCP2"/>
    <property type="match status" value="1"/>
</dbReference>
<keyword evidence="3" id="KW-1185">Reference proteome</keyword>
<dbReference type="InterPro" id="IPR036527">
    <property type="entry name" value="SCP2_sterol-bd_dom_sf"/>
</dbReference>
<dbReference type="RefSeq" id="WP_377365325.1">
    <property type="nucleotide sequence ID" value="NZ_JBHTMN010000004.1"/>
</dbReference>
<dbReference type="SUPFAM" id="SSF55718">
    <property type="entry name" value="SCP-like"/>
    <property type="match status" value="1"/>
</dbReference>
<sequence length="105" mass="11533">MSDAKMIFDAMVKRFDANAADDMDAIFQFELEDADDHYVIVSNGSCELAQGEHDDPTVTLSMDSETLEAVMAGELDGMEAFMEGKIRADGDIMLATKLTEIFPNT</sequence>
<comment type="caution">
    <text evidence="2">The sequence shown here is derived from an EMBL/GenBank/DDBJ whole genome shotgun (WGS) entry which is preliminary data.</text>
</comment>
<proteinExistence type="predicted"/>
<dbReference type="EMBL" id="JBHTMN010000004">
    <property type="protein sequence ID" value="MFD1382383.1"/>
    <property type="molecule type" value="Genomic_DNA"/>
</dbReference>
<organism evidence="2 3">
    <name type="scientific">Rhodanobacter aciditrophus</name>
    <dbReference type="NCBI Taxonomy" id="1623218"/>
    <lineage>
        <taxon>Bacteria</taxon>
        <taxon>Pseudomonadati</taxon>
        <taxon>Pseudomonadota</taxon>
        <taxon>Gammaproteobacteria</taxon>
        <taxon>Lysobacterales</taxon>
        <taxon>Rhodanobacteraceae</taxon>
        <taxon>Rhodanobacter</taxon>
    </lineage>
</organism>
<name>A0ABW4AYP8_9GAMM</name>
<reference evidence="3" key="1">
    <citation type="journal article" date="2019" name="Int. J. Syst. Evol. Microbiol.">
        <title>The Global Catalogue of Microorganisms (GCM) 10K type strain sequencing project: providing services to taxonomists for standard genome sequencing and annotation.</title>
        <authorList>
            <consortium name="The Broad Institute Genomics Platform"/>
            <consortium name="The Broad Institute Genome Sequencing Center for Infectious Disease"/>
            <person name="Wu L."/>
            <person name="Ma J."/>
        </authorList>
    </citation>
    <scope>NUCLEOTIDE SEQUENCE [LARGE SCALE GENOMIC DNA]</scope>
    <source>
        <strain evidence="3">JCM 30774</strain>
    </source>
</reference>
<dbReference type="Gene3D" id="3.30.1050.10">
    <property type="entry name" value="SCP2 sterol-binding domain"/>
    <property type="match status" value="1"/>
</dbReference>
<dbReference type="PANTHER" id="PTHR10094">
    <property type="entry name" value="STEROL CARRIER PROTEIN 2 SCP-2 FAMILY PROTEIN"/>
    <property type="match status" value="1"/>
</dbReference>
<dbReference type="Proteomes" id="UP001597059">
    <property type="component" value="Unassembled WGS sequence"/>
</dbReference>
<gene>
    <name evidence="2" type="ORF">ACFQ45_03345</name>
</gene>
<evidence type="ECO:0000313" key="3">
    <source>
        <dbReference type="Proteomes" id="UP001597059"/>
    </source>
</evidence>
<accession>A0ABW4AYP8</accession>
<dbReference type="PANTHER" id="PTHR10094:SF25">
    <property type="entry name" value="SCP2 STEROL-BINDING DOMAIN-CONTAINING PROTEIN 1"/>
    <property type="match status" value="1"/>
</dbReference>
<dbReference type="InterPro" id="IPR003033">
    <property type="entry name" value="SCP2_sterol-bd_dom"/>
</dbReference>
<protein>
    <submittedName>
        <fullName evidence="2">SCP2 sterol-binding domain-containing protein</fullName>
    </submittedName>
</protein>